<evidence type="ECO:0000313" key="2">
    <source>
        <dbReference type="EMBL" id="CAK8686688.1"/>
    </source>
</evidence>
<keyword evidence="3" id="KW-1185">Reference proteome</keyword>
<feature type="region of interest" description="Disordered" evidence="1">
    <location>
        <begin position="41"/>
        <end position="71"/>
    </location>
</feature>
<evidence type="ECO:0000313" key="3">
    <source>
        <dbReference type="Proteomes" id="UP001642483"/>
    </source>
</evidence>
<dbReference type="EMBL" id="CAWYQH010000102">
    <property type="protein sequence ID" value="CAK8686688.1"/>
    <property type="molecule type" value="Genomic_DNA"/>
</dbReference>
<gene>
    <name evidence="2" type="ORF">CVLEPA_LOCUS18616</name>
</gene>
<organism evidence="2 3">
    <name type="scientific">Clavelina lepadiformis</name>
    <name type="common">Light-bulb sea squirt</name>
    <name type="synonym">Ascidia lepadiformis</name>
    <dbReference type="NCBI Taxonomy" id="159417"/>
    <lineage>
        <taxon>Eukaryota</taxon>
        <taxon>Metazoa</taxon>
        <taxon>Chordata</taxon>
        <taxon>Tunicata</taxon>
        <taxon>Ascidiacea</taxon>
        <taxon>Aplousobranchia</taxon>
        <taxon>Clavelinidae</taxon>
        <taxon>Clavelina</taxon>
    </lineage>
</organism>
<evidence type="ECO:0000256" key="1">
    <source>
        <dbReference type="SAM" id="MobiDB-lite"/>
    </source>
</evidence>
<dbReference type="Proteomes" id="UP001642483">
    <property type="component" value="Unassembled WGS sequence"/>
</dbReference>
<comment type="caution">
    <text evidence="2">The sequence shown here is derived from an EMBL/GenBank/DDBJ whole genome shotgun (WGS) entry which is preliminary data.</text>
</comment>
<sequence length="71" mass="8279">MTNSLVNFIVYRAREGEFWNEIVNIFRPGYLRQLKVQDMVPNSRNDENSSQQMHSSVKVIETNTTSLSKET</sequence>
<protein>
    <submittedName>
        <fullName evidence="2">Uncharacterized protein</fullName>
    </submittedName>
</protein>
<name>A0ABP0G738_CLALP</name>
<accession>A0ABP0G738</accession>
<proteinExistence type="predicted"/>
<reference evidence="2 3" key="1">
    <citation type="submission" date="2024-02" db="EMBL/GenBank/DDBJ databases">
        <authorList>
            <person name="Daric V."/>
            <person name="Darras S."/>
        </authorList>
    </citation>
    <scope>NUCLEOTIDE SEQUENCE [LARGE SCALE GENOMIC DNA]</scope>
</reference>